<evidence type="ECO:0000313" key="2">
    <source>
        <dbReference type="Proteomes" id="UP000320231"/>
    </source>
</evidence>
<protein>
    <submittedName>
        <fullName evidence="1">Uncharacterized protein</fullName>
    </submittedName>
</protein>
<proteinExistence type="predicted"/>
<dbReference type="KEGG" id="hsr:HSBAA_51710"/>
<reference evidence="1 2" key="1">
    <citation type="journal article" date="2019" name="Microbiol. Resour. Announc.">
        <title>Complete Genome Sequence of Halomonas sulfidaeris Strain Esulfide1 Isolated from a Metal Sulfide Rock at a Depth of 2,200 Meters, Obtained Using Nanopore Sequencing.</title>
        <authorList>
            <person name="Saito M."/>
            <person name="Nishigata A."/>
            <person name="Galipon J."/>
            <person name="Arakawa K."/>
        </authorList>
    </citation>
    <scope>NUCLEOTIDE SEQUENCE [LARGE SCALE GENOMIC DNA]</scope>
    <source>
        <strain evidence="1 2">ATCC BAA-803</strain>
    </source>
</reference>
<evidence type="ECO:0000313" key="1">
    <source>
        <dbReference type="EMBL" id="BBI63865.1"/>
    </source>
</evidence>
<accession>A0A455UCU8</accession>
<name>A0A455UCU8_9GAMM</name>
<dbReference type="Proteomes" id="UP000320231">
    <property type="component" value="Chromosome"/>
</dbReference>
<sequence length="57" mass="6542">MKYIARYMNSPIVPEFARMLFQQNREIIEQQLAAHVFNPVADIKKQTASISSLCAQT</sequence>
<dbReference type="EMBL" id="AP019514">
    <property type="protein sequence ID" value="BBI63865.1"/>
    <property type="molecule type" value="Genomic_DNA"/>
</dbReference>
<gene>
    <name evidence="1" type="ORF">HSBAA_51710</name>
</gene>
<organism evidence="1 2">
    <name type="scientific">Vreelandella sulfidaeris</name>
    <dbReference type="NCBI Taxonomy" id="115553"/>
    <lineage>
        <taxon>Bacteria</taxon>
        <taxon>Pseudomonadati</taxon>
        <taxon>Pseudomonadota</taxon>
        <taxon>Gammaproteobacteria</taxon>
        <taxon>Oceanospirillales</taxon>
        <taxon>Halomonadaceae</taxon>
        <taxon>Vreelandella</taxon>
    </lineage>
</organism>
<dbReference type="AlphaFoldDB" id="A0A455UCU8"/>